<evidence type="ECO:0000256" key="1">
    <source>
        <dbReference type="ARBA" id="ARBA00004496"/>
    </source>
</evidence>
<dbReference type="Proteomes" id="UP000219050">
    <property type="component" value="Chromosome"/>
</dbReference>
<accession>A0A291LXN8</accession>
<feature type="region of interest" description="Disordered" evidence="5">
    <location>
        <begin position="1"/>
        <end position="29"/>
    </location>
</feature>
<dbReference type="Gene3D" id="3.40.50.1820">
    <property type="entry name" value="alpha/beta hydrolase"/>
    <property type="match status" value="1"/>
</dbReference>
<evidence type="ECO:0000256" key="4">
    <source>
        <dbReference type="ARBA" id="ARBA00023315"/>
    </source>
</evidence>
<evidence type="ECO:0000313" key="7">
    <source>
        <dbReference type="EMBL" id="ATI41215.1"/>
    </source>
</evidence>
<dbReference type="SUPFAM" id="SSF53474">
    <property type="entry name" value="alpha/beta-Hydrolases"/>
    <property type="match status" value="1"/>
</dbReference>
<evidence type="ECO:0000256" key="2">
    <source>
        <dbReference type="ARBA" id="ARBA00022490"/>
    </source>
</evidence>
<name>A0A291LXN8_9RHOB</name>
<reference evidence="7 8" key="1">
    <citation type="submission" date="2017-05" db="EMBL/GenBank/DDBJ databases">
        <title>Comparative genomic and metabolic analysis of manganese-oxidizing mechanisms in Celeribater manganoxidans DY25T: its adaption to the environment of polymetallic nodule.</title>
        <authorList>
            <person name="Wang X."/>
        </authorList>
    </citation>
    <scope>NUCLEOTIDE SEQUENCE [LARGE SCALE GENOMIC DNA]</scope>
    <source>
        <strain evidence="7 8">DY25</strain>
    </source>
</reference>
<dbReference type="Pfam" id="PF07167">
    <property type="entry name" value="PhaC_N"/>
    <property type="match status" value="1"/>
</dbReference>
<evidence type="ECO:0000256" key="5">
    <source>
        <dbReference type="SAM" id="MobiDB-lite"/>
    </source>
</evidence>
<dbReference type="GO" id="GO:0016746">
    <property type="term" value="F:acyltransferase activity"/>
    <property type="evidence" value="ECO:0007669"/>
    <property type="project" value="UniProtKB-KW"/>
</dbReference>
<evidence type="ECO:0000313" key="8">
    <source>
        <dbReference type="Proteomes" id="UP000219050"/>
    </source>
</evidence>
<dbReference type="InterPro" id="IPR029058">
    <property type="entry name" value="AB_hydrolase_fold"/>
</dbReference>
<dbReference type="PANTHER" id="PTHR36837:SF5">
    <property type="entry name" value="POLY-3-HYDROXYBUTYRATE SYNTHASE"/>
    <property type="match status" value="1"/>
</dbReference>
<feature type="compositionally biased region" description="Gly residues" evidence="5">
    <location>
        <begin position="11"/>
        <end position="22"/>
    </location>
</feature>
<keyword evidence="4" id="KW-0012">Acyltransferase</keyword>
<organism evidence="7 8">
    <name type="scientific">Pacificitalea manganoxidans</name>
    <dbReference type="NCBI Taxonomy" id="1411902"/>
    <lineage>
        <taxon>Bacteria</taxon>
        <taxon>Pseudomonadati</taxon>
        <taxon>Pseudomonadota</taxon>
        <taxon>Alphaproteobacteria</taxon>
        <taxon>Rhodobacterales</taxon>
        <taxon>Paracoccaceae</taxon>
        <taxon>Pacificitalea</taxon>
    </lineage>
</organism>
<keyword evidence="8" id="KW-1185">Reference proteome</keyword>
<evidence type="ECO:0000256" key="3">
    <source>
        <dbReference type="ARBA" id="ARBA00022679"/>
    </source>
</evidence>
<dbReference type="NCBIfam" id="TIGR01838">
    <property type="entry name" value="PHA_synth_I"/>
    <property type="match status" value="1"/>
</dbReference>
<keyword evidence="2" id="KW-0963">Cytoplasm</keyword>
<proteinExistence type="predicted"/>
<dbReference type="AlphaFoldDB" id="A0A291LXN8"/>
<comment type="subcellular location">
    <subcellularLocation>
        <location evidence="1">Cytoplasm</location>
    </subcellularLocation>
</comment>
<gene>
    <name evidence="7" type="ORF">CBW24_03825</name>
</gene>
<dbReference type="GO" id="GO:0042619">
    <property type="term" value="P:poly-hydroxybutyrate biosynthetic process"/>
    <property type="evidence" value="ECO:0007669"/>
    <property type="project" value="InterPro"/>
</dbReference>
<protein>
    <submittedName>
        <fullName evidence="7">Class I poly(R)-hydroxyalkanoic acid synthase</fullName>
    </submittedName>
</protein>
<keyword evidence="3" id="KW-0808">Transferase</keyword>
<dbReference type="EMBL" id="CP021404">
    <property type="protein sequence ID" value="ATI41215.1"/>
    <property type="molecule type" value="Genomic_DNA"/>
</dbReference>
<dbReference type="KEGG" id="cmag:CBW24_03825"/>
<dbReference type="PANTHER" id="PTHR36837">
    <property type="entry name" value="POLY(3-HYDROXYALKANOATE) POLYMERASE SUBUNIT PHAC"/>
    <property type="match status" value="1"/>
</dbReference>
<dbReference type="InterPro" id="IPR010941">
    <property type="entry name" value="PhaC_N"/>
</dbReference>
<dbReference type="RefSeq" id="WP_097372734.1">
    <property type="nucleotide sequence ID" value="NZ_CP021404.1"/>
</dbReference>
<dbReference type="OrthoDB" id="7208816at2"/>
<evidence type="ECO:0000259" key="6">
    <source>
        <dbReference type="Pfam" id="PF07167"/>
    </source>
</evidence>
<dbReference type="InterPro" id="IPR010963">
    <property type="entry name" value="PHA_synth_I"/>
</dbReference>
<sequence>MTTDQKVQGPDGTGGKGTGGKTGTDAASAAETELLEENLRKIDALTKRLIAAFSQKRQIDPSLQGPGQDLMLKASTAYMTEWMSNPAKLLEHQISYWGKTLKHYVDAQQAMMQAPLSPPQDPTPTDKRFSDPHWATHPYFNYLKQQYMLSSEAMRQAVADVEGLSPKDKQRLEFFSRQIIDMMSPTNFLGTNPEALSRAVATEGQSLVDGLENLVRDLEANNGDLVVTLADRGAFQVGGNIATAEGKVVYRNRLFELIQYAPTTDQVQATPLIIFPPWINKFYILDLKPQNSLIRWIVDQGYTLFVVSWVNPDASYADVGLNDYIEEGYLTAIDTVKQITGEDKVNAVGYCIAGTTLSLTLSLMKKRGDKSVRSATFFTTLTDFSDQGEFGVFLEDDFVDGIEAEARKHGYLDSFYMSRTFSYLRSNDLVYQPAIKSYMLGEAPPAFDLLYWNGDSTNLAGRMTIEYLRWLCQGNRFAGEEGVEICGETLRLRDVDLPLMMIACETDHIAAWKSSFDGMRGMGSKHKSFVLSQSGHIAGIVNPPSKRKYGHYTNDDVTLDAETWLKGAEFTEGTWWMRWDSWLKKRSGARVAARAPGSDDFPPLADAPGNYVLPKG</sequence>
<dbReference type="InterPro" id="IPR051321">
    <property type="entry name" value="PHA/PHB_synthase"/>
</dbReference>
<dbReference type="GO" id="GO:0005737">
    <property type="term" value="C:cytoplasm"/>
    <property type="evidence" value="ECO:0007669"/>
    <property type="project" value="UniProtKB-SubCell"/>
</dbReference>
<feature type="domain" description="Poly-beta-hydroxybutyrate polymerase N-terminal" evidence="6">
    <location>
        <begin position="126"/>
        <end position="297"/>
    </location>
</feature>